<protein>
    <submittedName>
        <fullName evidence="1">Uncharacterized protein</fullName>
    </submittedName>
</protein>
<proteinExistence type="predicted"/>
<name>A0A2P2NUR1_RHIMU</name>
<sequence length="12" mass="1485">MIMSHLLDQLFH</sequence>
<organism evidence="1">
    <name type="scientific">Rhizophora mucronata</name>
    <name type="common">Asiatic mangrove</name>
    <dbReference type="NCBI Taxonomy" id="61149"/>
    <lineage>
        <taxon>Eukaryota</taxon>
        <taxon>Viridiplantae</taxon>
        <taxon>Streptophyta</taxon>
        <taxon>Embryophyta</taxon>
        <taxon>Tracheophyta</taxon>
        <taxon>Spermatophyta</taxon>
        <taxon>Magnoliopsida</taxon>
        <taxon>eudicotyledons</taxon>
        <taxon>Gunneridae</taxon>
        <taxon>Pentapetalae</taxon>
        <taxon>rosids</taxon>
        <taxon>fabids</taxon>
        <taxon>Malpighiales</taxon>
        <taxon>Rhizophoraceae</taxon>
        <taxon>Rhizophora</taxon>
    </lineage>
</organism>
<accession>A0A2P2NUR1</accession>
<reference evidence="1" key="1">
    <citation type="submission" date="2018-02" db="EMBL/GenBank/DDBJ databases">
        <title>Rhizophora mucronata_Transcriptome.</title>
        <authorList>
            <person name="Meera S.P."/>
            <person name="Sreeshan A."/>
            <person name="Augustine A."/>
        </authorList>
    </citation>
    <scope>NUCLEOTIDE SEQUENCE</scope>
    <source>
        <tissue evidence="1">Leaf</tissue>
    </source>
</reference>
<dbReference type="EMBL" id="GGEC01065720">
    <property type="protein sequence ID" value="MBX46204.1"/>
    <property type="molecule type" value="Transcribed_RNA"/>
</dbReference>
<evidence type="ECO:0000313" key="1">
    <source>
        <dbReference type="EMBL" id="MBX46204.1"/>
    </source>
</evidence>